<sequence length="202" mass="21991">MEPQNRLNIWSRENALKKTDSLSSPPSNPELATAGRLTSELTATSAAGAPLGSVVANSNERMNRVPTGSTTSAASNERRNRNGDFSKQREPSSSERGALLAELEEELRSLLDTKGPATPQARASASHLAVRSGEYIRPTQTERLTTDLTKLAQLFDAEREALWREGEAFRQEVESLLLKRTTSSCDVVDAPGTLVFSFIFGL</sequence>
<keyword evidence="3" id="KW-1185">Reference proteome</keyword>
<feature type="compositionally biased region" description="Polar residues" evidence="1">
    <location>
        <begin position="55"/>
        <end position="75"/>
    </location>
</feature>
<dbReference type="Proteomes" id="UP001219525">
    <property type="component" value="Unassembled WGS sequence"/>
</dbReference>
<proteinExistence type="predicted"/>
<protein>
    <submittedName>
        <fullName evidence="2">Uncharacterized protein</fullName>
    </submittedName>
</protein>
<evidence type="ECO:0000256" key="1">
    <source>
        <dbReference type="SAM" id="MobiDB-lite"/>
    </source>
</evidence>
<dbReference type="EMBL" id="JARJCW010000160">
    <property type="protein sequence ID" value="KAJ7189989.1"/>
    <property type="molecule type" value="Genomic_DNA"/>
</dbReference>
<dbReference type="AlphaFoldDB" id="A0AAD6UQB7"/>
<comment type="caution">
    <text evidence="2">The sequence shown here is derived from an EMBL/GenBank/DDBJ whole genome shotgun (WGS) entry which is preliminary data.</text>
</comment>
<feature type="compositionally biased region" description="Basic and acidic residues" evidence="1">
    <location>
        <begin position="76"/>
        <end position="93"/>
    </location>
</feature>
<evidence type="ECO:0000313" key="2">
    <source>
        <dbReference type="EMBL" id="KAJ7189989.1"/>
    </source>
</evidence>
<gene>
    <name evidence="2" type="ORF">GGX14DRAFT_483948</name>
</gene>
<organism evidence="2 3">
    <name type="scientific">Mycena pura</name>
    <dbReference type="NCBI Taxonomy" id="153505"/>
    <lineage>
        <taxon>Eukaryota</taxon>
        <taxon>Fungi</taxon>
        <taxon>Dikarya</taxon>
        <taxon>Basidiomycota</taxon>
        <taxon>Agaricomycotina</taxon>
        <taxon>Agaricomycetes</taxon>
        <taxon>Agaricomycetidae</taxon>
        <taxon>Agaricales</taxon>
        <taxon>Marasmiineae</taxon>
        <taxon>Mycenaceae</taxon>
        <taxon>Mycena</taxon>
    </lineage>
</organism>
<reference evidence="2" key="1">
    <citation type="submission" date="2023-03" db="EMBL/GenBank/DDBJ databases">
        <title>Massive genome expansion in bonnet fungi (Mycena s.s.) driven by repeated elements and novel gene families across ecological guilds.</title>
        <authorList>
            <consortium name="Lawrence Berkeley National Laboratory"/>
            <person name="Harder C.B."/>
            <person name="Miyauchi S."/>
            <person name="Viragh M."/>
            <person name="Kuo A."/>
            <person name="Thoen E."/>
            <person name="Andreopoulos B."/>
            <person name="Lu D."/>
            <person name="Skrede I."/>
            <person name="Drula E."/>
            <person name="Henrissat B."/>
            <person name="Morin E."/>
            <person name="Kohler A."/>
            <person name="Barry K."/>
            <person name="LaButti K."/>
            <person name="Morin E."/>
            <person name="Salamov A."/>
            <person name="Lipzen A."/>
            <person name="Mereny Z."/>
            <person name="Hegedus B."/>
            <person name="Baldrian P."/>
            <person name="Stursova M."/>
            <person name="Weitz H."/>
            <person name="Taylor A."/>
            <person name="Grigoriev I.V."/>
            <person name="Nagy L.G."/>
            <person name="Martin F."/>
            <person name="Kauserud H."/>
        </authorList>
    </citation>
    <scope>NUCLEOTIDE SEQUENCE</scope>
    <source>
        <strain evidence="2">9144</strain>
    </source>
</reference>
<feature type="region of interest" description="Disordered" evidence="1">
    <location>
        <begin position="1"/>
        <end position="96"/>
    </location>
</feature>
<evidence type="ECO:0000313" key="3">
    <source>
        <dbReference type="Proteomes" id="UP001219525"/>
    </source>
</evidence>
<name>A0AAD6UQB7_9AGAR</name>
<accession>A0AAD6UQB7</accession>